<comment type="subcellular location">
    <subcellularLocation>
        <location evidence="1">Mitochondrion membrane</location>
    </subcellularLocation>
</comment>
<evidence type="ECO:0000256" key="5">
    <source>
        <dbReference type="ARBA" id="ARBA00022781"/>
    </source>
</evidence>
<dbReference type="AlphaFoldDB" id="A0A2G8K753"/>
<dbReference type="OrthoDB" id="437at2759"/>
<keyword evidence="3" id="KW-0813">Transport</keyword>
<dbReference type="Proteomes" id="UP000230750">
    <property type="component" value="Unassembled WGS sequence"/>
</dbReference>
<reference evidence="10 11" key="1">
    <citation type="journal article" date="2017" name="PLoS Biol.">
        <title>The sea cucumber genome provides insights into morphological evolution and visceral regeneration.</title>
        <authorList>
            <person name="Zhang X."/>
            <person name="Sun L."/>
            <person name="Yuan J."/>
            <person name="Sun Y."/>
            <person name="Gao Y."/>
            <person name="Zhang L."/>
            <person name="Li S."/>
            <person name="Dai H."/>
            <person name="Hamel J.F."/>
            <person name="Liu C."/>
            <person name="Yu Y."/>
            <person name="Liu S."/>
            <person name="Lin W."/>
            <person name="Guo K."/>
            <person name="Jin S."/>
            <person name="Xu P."/>
            <person name="Storey K.B."/>
            <person name="Huan P."/>
            <person name="Zhang T."/>
            <person name="Zhou Y."/>
            <person name="Zhang J."/>
            <person name="Lin C."/>
            <person name="Li X."/>
            <person name="Xing L."/>
            <person name="Huo D."/>
            <person name="Sun M."/>
            <person name="Wang L."/>
            <person name="Mercier A."/>
            <person name="Li F."/>
            <person name="Yang H."/>
            <person name="Xiang J."/>
        </authorList>
    </citation>
    <scope>NUCLEOTIDE SEQUENCE [LARGE SCALE GENOMIC DNA]</scope>
    <source>
        <strain evidence="10">Shaxun</strain>
        <tissue evidence="10">Muscle</tissue>
    </source>
</reference>
<dbReference type="InterPro" id="IPR006808">
    <property type="entry name" value="ATP_synth_F0_gsu_mt"/>
</dbReference>
<comment type="similarity">
    <text evidence="2">Belongs to the ATPase g subunit family.</text>
</comment>
<comment type="caution">
    <text evidence="10">The sequence shown here is derived from an EMBL/GenBank/DDBJ whole genome shotgun (WGS) entry which is preliminary data.</text>
</comment>
<keyword evidence="4" id="KW-0138">CF(0)</keyword>
<proteinExistence type="inferred from homology"/>
<evidence type="ECO:0000256" key="3">
    <source>
        <dbReference type="ARBA" id="ARBA00022448"/>
    </source>
</evidence>
<dbReference type="GO" id="GO:0015078">
    <property type="term" value="F:proton transmembrane transporter activity"/>
    <property type="evidence" value="ECO:0007669"/>
    <property type="project" value="InterPro"/>
</dbReference>
<keyword evidence="9" id="KW-0066">ATP synthesis</keyword>
<feature type="non-terminal residue" evidence="10">
    <location>
        <position position="1"/>
    </location>
</feature>
<dbReference type="GO" id="GO:0015986">
    <property type="term" value="P:proton motive force-driven ATP synthesis"/>
    <property type="evidence" value="ECO:0007669"/>
    <property type="project" value="InterPro"/>
</dbReference>
<evidence type="ECO:0000313" key="11">
    <source>
        <dbReference type="Proteomes" id="UP000230750"/>
    </source>
</evidence>
<evidence type="ECO:0000256" key="8">
    <source>
        <dbReference type="ARBA" id="ARBA00023136"/>
    </source>
</evidence>
<dbReference type="GO" id="GO:0045259">
    <property type="term" value="C:proton-transporting ATP synthase complex"/>
    <property type="evidence" value="ECO:0007669"/>
    <property type="project" value="UniProtKB-KW"/>
</dbReference>
<dbReference type="GO" id="GO:0031966">
    <property type="term" value="C:mitochondrial membrane"/>
    <property type="evidence" value="ECO:0007669"/>
    <property type="project" value="UniProtKB-SubCell"/>
</dbReference>
<evidence type="ECO:0000256" key="4">
    <source>
        <dbReference type="ARBA" id="ARBA00022547"/>
    </source>
</evidence>
<keyword evidence="8" id="KW-0472">Membrane</keyword>
<keyword evidence="5" id="KW-0375">Hydrogen ion transport</keyword>
<dbReference type="PANTHER" id="PTHR12386">
    <property type="entry name" value="ATP SYNTHASE SUBUNIT"/>
    <property type="match status" value="1"/>
</dbReference>
<accession>A0A2G8K753</accession>
<evidence type="ECO:0000256" key="6">
    <source>
        <dbReference type="ARBA" id="ARBA00023065"/>
    </source>
</evidence>
<evidence type="ECO:0000256" key="2">
    <source>
        <dbReference type="ARBA" id="ARBA00005699"/>
    </source>
</evidence>
<evidence type="ECO:0000313" key="10">
    <source>
        <dbReference type="EMBL" id="PIK43769.1"/>
    </source>
</evidence>
<keyword evidence="7" id="KW-0496">Mitochondrion</keyword>
<gene>
    <name evidence="10" type="ORF">BSL78_19404</name>
</gene>
<dbReference type="STRING" id="307972.A0A2G8K753"/>
<keyword evidence="11" id="KW-1185">Reference proteome</keyword>
<sequence length="192" mass="21216">KIWAILVKIIAIIIEIVVSIIKKVVTFHQDSLTSSTTLSFLAFHTTLATALAAERQTERAPPTSHICKMAKAAQKLVGLGTRLGTSLATQGPKVAGDALQWSRPRLSKFWYYARVELTPPMPADVPAISKGFSKIVDSAKTGKFMNLTVKEAWVNTLVCAEVAFWFFIGEQIGRRSFVGYNIKSDYEPHGYI</sequence>
<protein>
    <submittedName>
        <fullName evidence="10">Putative ATP synthase subunit g, mitochondrial</fullName>
    </submittedName>
</protein>
<evidence type="ECO:0000256" key="7">
    <source>
        <dbReference type="ARBA" id="ARBA00023128"/>
    </source>
</evidence>
<evidence type="ECO:0000256" key="9">
    <source>
        <dbReference type="ARBA" id="ARBA00023310"/>
    </source>
</evidence>
<dbReference type="Pfam" id="PF04718">
    <property type="entry name" value="ATP-synt_G"/>
    <property type="match status" value="1"/>
</dbReference>
<evidence type="ECO:0000256" key="1">
    <source>
        <dbReference type="ARBA" id="ARBA00004325"/>
    </source>
</evidence>
<dbReference type="EMBL" id="MRZV01000827">
    <property type="protein sequence ID" value="PIK43769.1"/>
    <property type="molecule type" value="Genomic_DNA"/>
</dbReference>
<keyword evidence="6" id="KW-0406">Ion transport</keyword>
<organism evidence="10 11">
    <name type="scientific">Stichopus japonicus</name>
    <name type="common">Sea cucumber</name>
    <dbReference type="NCBI Taxonomy" id="307972"/>
    <lineage>
        <taxon>Eukaryota</taxon>
        <taxon>Metazoa</taxon>
        <taxon>Echinodermata</taxon>
        <taxon>Eleutherozoa</taxon>
        <taxon>Echinozoa</taxon>
        <taxon>Holothuroidea</taxon>
        <taxon>Aspidochirotacea</taxon>
        <taxon>Aspidochirotida</taxon>
        <taxon>Stichopodidae</taxon>
        <taxon>Apostichopus</taxon>
    </lineage>
</organism>
<name>A0A2G8K753_STIJA</name>